<dbReference type="EC" id="2.4.1.255" evidence="3"/>
<dbReference type="InterPro" id="IPR019734">
    <property type="entry name" value="TPR_rpt"/>
</dbReference>
<dbReference type="EnsemblProtists" id="EKX48327">
    <property type="protein sequence ID" value="EKX48327"/>
    <property type="gene ID" value="GUITHDRAFT_105934"/>
</dbReference>
<dbReference type="AlphaFoldDB" id="L1JJ58"/>
<keyword evidence="7 8" id="KW-0802">TPR repeat</keyword>
<dbReference type="InterPro" id="IPR037919">
    <property type="entry name" value="OGT"/>
</dbReference>
<dbReference type="eggNOG" id="KOG4626">
    <property type="taxonomic scope" value="Eukaryota"/>
</dbReference>
<evidence type="ECO:0000256" key="8">
    <source>
        <dbReference type="PROSITE-ProRule" id="PRU00339"/>
    </source>
</evidence>
<keyword evidence="10" id="KW-0732">Signal</keyword>
<dbReference type="InterPro" id="IPR029489">
    <property type="entry name" value="OGT/SEC/SPY_C"/>
</dbReference>
<organism evidence="12">
    <name type="scientific">Guillardia theta (strain CCMP2712)</name>
    <name type="common">Cryptophyte</name>
    <dbReference type="NCBI Taxonomy" id="905079"/>
    <lineage>
        <taxon>Eukaryota</taxon>
        <taxon>Cryptophyceae</taxon>
        <taxon>Pyrenomonadales</taxon>
        <taxon>Geminigeraceae</taxon>
        <taxon>Guillardia</taxon>
    </lineage>
</organism>
<feature type="repeat" description="TPR" evidence="8">
    <location>
        <begin position="330"/>
        <end position="363"/>
    </location>
</feature>
<dbReference type="PANTHER" id="PTHR44366:SF1">
    <property type="entry name" value="UDP-N-ACETYLGLUCOSAMINE--PEPTIDE N-ACETYLGLUCOSAMINYLTRANSFERASE 110 KDA SUBUNIT"/>
    <property type="match status" value="1"/>
</dbReference>
<feature type="chain" id="PRO_5008771528" description="protein O-GlcNAc transferase" evidence="10">
    <location>
        <begin position="20"/>
        <end position="813"/>
    </location>
</feature>
<keyword evidence="4" id="KW-0328">Glycosyltransferase</keyword>
<evidence type="ECO:0000256" key="2">
    <source>
        <dbReference type="ARBA" id="ARBA00005386"/>
    </source>
</evidence>
<evidence type="ECO:0000256" key="6">
    <source>
        <dbReference type="ARBA" id="ARBA00022737"/>
    </source>
</evidence>
<keyword evidence="6" id="KW-0677">Repeat</keyword>
<evidence type="ECO:0000313" key="13">
    <source>
        <dbReference type="EnsemblProtists" id="EKX48327"/>
    </source>
</evidence>
<dbReference type="PaxDb" id="55529-EKX48327"/>
<gene>
    <name evidence="12" type="ORF">GUITHDRAFT_105934</name>
</gene>
<dbReference type="OrthoDB" id="421121at2759"/>
<evidence type="ECO:0000313" key="14">
    <source>
        <dbReference type="Proteomes" id="UP000011087"/>
    </source>
</evidence>
<protein>
    <recommendedName>
        <fullName evidence="3">protein O-GlcNAc transferase</fullName>
        <ecNumber evidence="3">2.4.1.255</ecNumber>
    </recommendedName>
</protein>
<dbReference type="Pfam" id="PF13432">
    <property type="entry name" value="TPR_16"/>
    <property type="match status" value="1"/>
</dbReference>
<dbReference type="OMA" id="ANNCATE"/>
<dbReference type="GO" id="GO:0097363">
    <property type="term" value="F:protein O-acetylglucosaminyltransferase activity"/>
    <property type="evidence" value="ECO:0007669"/>
    <property type="project" value="UniProtKB-EC"/>
</dbReference>
<dbReference type="Pfam" id="PF13181">
    <property type="entry name" value="TPR_8"/>
    <property type="match status" value="2"/>
</dbReference>
<dbReference type="GeneID" id="17304965"/>
<evidence type="ECO:0000256" key="7">
    <source>
        <dbReference type="ARBA" id="ARBA00022803"/>
    </source>
</evidence>
<feature type="domain" description="O-GlcNAc transferase C-terminal" evidence="11">
    <location>
        <begin position="613"/>
        <end position="770"/>
    </location>
</feature>
<accession>L1JJ58</accession>
<evidence type="ECO:0000256" key="3">
    <source>
        <dbReference type="ARBA" id="ARBA00011970"/>
    </source>
</evidence>
<feature type="domain" description="O-GlcNAc transferase C-terminal" evidence="11">
    <location>
        <begin position="378"/>
        <end position="600"/>
    </location>
</feature>
<comment type="similarity">
    <text evidence="2">Belongs to the glycosyltransferase 41 family. O-GlcNAc transferase subfamily.</text>
</comment>
<evidence type="ECO:0000256" key="4">
    <source>
        <dbReference type="ARBA" id="ARBA00022676"/>
    </source>
</evidence>
<comment type="pathway">
    <text evidence="1">Protein modification; protein glycosylation.</text>
</comment>
<dbReference type="Gene3D" id="1.25.40.10">
    <property type="entry name" value="Tetratricopeptide repeat domain"/>
    <property type="match status" value="4"/>
</dbReference>
<name>L1JJ58_GUITC</name>
<feature type="signal peptide" evidence="10">
    <location>
        <begin position="1"/>
        <end position="19"/>
    </location>
</feature>
<dbReference type="InterPro" id="IPR011990">
    <property type="entry name" value="TPR-like_helical_dom_sf"/>
</dbReference>
<dbReference type="SMART" id="SM00028">
    <property type="entry name" value="TPR"/>
    <property type="match status" value="7"/>
</dbReference>
<feature type="repeat" description="TPR" evidence="8">
    <location>
        <begin position="84"/>
        <end position="117"/>
    </location>
</feature>
<feature type="repeat" description="TPR" evidence="8">
    <location>
        <begin position="157"/>
        <end position="190"/>
    </location>
</feature>
<reference evidence="12 14" key="1">
    <citation type="journal article" date="2012" name="Nature">
        <title>Algal genomes reveal evolutionary mosaicism and the fate of nucleomorphs.</title>
        <authorList>
            <consortium name="DOE Joint Genome Institute"/>
            <person name="Curtis B.A."/>
            <person name="Tanifuji G."/>
            <person name="Burki F."/>
            <person name="Gruber A."/>
            <person name="Irimia M."/>
            <person name="Maruyama S."/>
            <person name="Arias M.C."/>
            <person name="Ball S.G."/>
            <person name="Gile G.H."/>
            <person name="Hirakawa Y."/>
            <person name="Hopkins J.F."/>
            <person name="Kuo A."/>
            <person name="Rensing S.A."/>
            <person name="Schmutz J."/>
            <person name="Symeonidi A."/>
            <person name="Elias M."/>
            <person name="Eveleigh R.J."/>
            <person name="Herman E.K."/>
            <person name="Klute M.J."/>
            <person name="Nakayama T."/>
            <person name="Obornik M."/>
            <person name="Reyes-Prieto A."/>
            <person name="Armbrust E.V."/>
            <person name="Aves S.J."/>
            <person name="Beiko R.G."/>
            <person name="Coutinho P."/>
            <person name="Dacks J.B."/>
            <person name="Durnford D.G."/>
            <person name="Fast N.M."/>
            <person name="Green B.R."/>
            <person name="Grisdale C.J."/>
            <person name="Hempel F."/>
            <person name="Henrissat B."/>
            <person name="Hoppner M.P."/>
            <person name="Ishida K."/>
            <person name="Kim E."/>
            <person name="Koreny L."/>
            <person name="Kroth P.G."/>
            <person name="Liu Y."/>
            <person name="Malik S.B."/>
            <person name="Maier U.G."/>
            <person name="McRose D."/>
            <person name="Mock T."/>
            <person name="Neilson J.A."/>
            <person name="Onodera N.T."/>
            <person name="Poole A.M."/>
            <person name="Pritham E.J."/>
            <person name="Richards T.A."/>
            <person name="Rocap G."/>
            <person name="Roy S.W."/>
            <person name="Sarai C."/>
            <person name="Schaack S."/>
            <person name="Shirato S."/>
            <person name="Slamovits C.H."/>
            <person name="Spencer D.F."/>
            <person name="Suzuki S."/>
            <person name="Worden A.Z."/>
            <person name="Zauner S."/>
            <person name="Barry K."/>
            <person name="Bell C."/>
            <person name="Bharti A.K."/>
            <person name="Crow J.A."/>
            <person name="Grimwood J."/>
            <person name="Kramer R."/>
            <person name="Lindquist E."/>
            <person name="Lucas S."/>
            <person name="Salamov A."/>
            <person name="McFadden G.I."/>
            <person name="Lane C.E."/>
            <person name="Keeling P.J."/>
            <person name="Gray M.W."/>
            <person name="Grigoriev I.V."/>
            <person name="Archibald J.M."/>
        </authorList>
    </citation>
    <scope>NUCLEOTIDE SEQUENCE</scope>
    <source>
        <strain evidence="12 14">CCMP2712</strain>
    </source>
</reference>
<dbReference type="Gene3D" id="3.40.50.2000">
    <property type="entry name" value="Glycogen Phosphorylase B"/>
    <property type="match status" value="1"/>
</dbReference>
<dbReference type="EMBL" id="JH992986">
    <property type="protein sequence ID" value="EKX48327.1"/>
    <property type="molecule type" value="Genomic_DNA"/>
</dbReference>
<reference evidence="13" key="3">
    <citation type="submission" date="2015-06" db="UniProtKB">
        <authorList>
            <consortium name="EnsemblProtists"/>
        </authorList>
    </citation>
    <scope>IDENTIFICATION</scope>
</reference>
<evidence type="ECO:0000256" key="5">
    <source>
        <dbReference type="ARBA" id="ARBA00022679"/>
    </source>
</evidence>
<sequence length="813" mass="90781">MRGKWWIMVAVWTMAMAMGEKRRGKKPPGEKKKMARGQSSSPCPVGKKPSLEELMVAGNKYFGNDYQVSESCYMRAIELYPDSSLALYNYGLTQMNQHRHDEALRFFKDAIKLVPTYSEAYFGVGSTLYDSAKGNKKVLADAVQELQISVKLNPTFVAAYNQLGNAYSGLQKINKAEDAYKMVVKLSPSAPEGHANLARMLQARGDTSSGVKAIQKAISSSPVQNPSLYHELANAYKNSGNIKMAQRAIRVLLDRLKERHEMAEAYMSLGMIFWGQGQLVRARNLLSAGLKERSFSEGQANLGIVLSDLGDYKAAVVAFKESMKLNPLLAEAPKCLGDTYKHLNRWDEAIKMYKKALSIRPTYWEALNDLVHALQHTCKWDEWSTQFAKLQKQLARELESGGQPLFVKPFHALVYPLSVDQMLLVARSYAARAIRLTRSLLPKPMKTTIALTSKKKLRVGWVSSNIGDHSLSHLMSSVFSSHGQKIEAFVFALNGDNDPGDPIWRNKSGVQGAKVVNKKKIHVLIDLVGYTGGGERANEVFASKPSELQTSYMGFCASTGAPYMQHMIADRVVAPPDFQSHFSEKLLLLPHSYFCNDHRQQPSWADIPSSRVSRKNFAELPAHGILLACFNQLYKIDPLVFQTWMKILKQHPHALLWLLEFPPVAVENIRKEAIARGVSSDRLVFGKTLPKREYLERGALADLFLDTPLVNAHTSATDILWAGVPMLTLSRESMISRVAASLCLAAGRPEMVAINLEEYEQVASALTELARQVSPLFDTNLWVRHLDVSLELSWDSHLAGNGKEFHVIVKPSK</sequence>
<dbReference type="InterPro" id="IPR013105">
    <property type="entry name" value="TPR_2"/>
</dbReference>
<dbReference type="Pfam" id="PF13431">
    <property type="entry name" value="TPR_17"/>
    <property type="match status" value="1"/>
</dbReference>
<dbReference type="KEGG" id="gtt:GUITHDRAFT_105934"/>
<evidence type="ECO:0000313" key="12">
    <source>
        <dbReference type="EMBL" id="EKX48327.1"/>
    </source>
</evidence>
<evidence type="ECO:0000256" key="10">
    <source>
        <dbReference type="SAM" id="SignalP"/>
    </source>
</evidence>
<dbReference type="Proteomes" id="UP000011087">
    <property type="component" value="Unassembled WGS sequence"/>
</dbReference>
<evidence type="ECO:0000259" key="11">
    <source>
        <dbReference type="Pfam" id="PF13844"/>
    </source>
</evidence>
<dbReference type="Pfam" id="PF13844">
    <property type="entry name" value="Glyco_transf_41"/>
    <property type="match status" value="2"/>
</dbReference>
<reference evidence="14" key="2">
    <citation type="submission" date="2012-11" db="EMBL/GenBank/DDBJ databases">
        <authorList>
            <person name="Kuo A."/>
            <person name="Curtis B.A."/>
            <person name="Tanifuji G."/>
            <person name="Burki F."/>
            <person name="Gruber A."/>
            <person name="Irimia M."/>
            <person name="Maruyama S."/>
            <person name="Arias M.C."/>
            <person name="Ball S.G."/>
            <person name="Gile G.H."/>
            <person name="Hirakawa Y."/>
            <person name="Hopkins J.F."/>
            <person name="Rensing S.A."/>
            <person name="Schmutz J."/>
            <person name="Symeonidi A."/>
            <person name="Elias M."/>
            <person name="Eveleigh R.J."/>
            <person name="Herman E.K."/>
            <person name="Klute M.J."/>
            <person name="Nakayama T."/>
            <person name="Obornik M."/>
            <person name="Reyes-Prieto A."/>
            <person name="Armbrust E.V."/>
            <person name="Aves S.J."/>
            <person name="Beiko R.G."/>
            <person name="Coutinho P."/>
            <person name="Dacks J.B."/>
            <person name="Durnford D.G."/>
            <person name="Fast N.M."/>
            <person name="Green B.R."/>
            <person name="Grisdale C."/>
            <person name="Hempe F."/>
            <person name="Henrissat B."/>
            <person name="Hoppner M.P."/>
            <person name="Ishida K.-I."/>
            <person name="Kim E."/>
            <person name="Koreny L."/>
            <person name="Kroth P.G."/>
            <person name="Liu Y."/>
            <person name="Malik S.-B."/>
            <person name="Maier U.G."/>
            <person name="McRose D."/>
            <person name="Mock T."/>
            <person name="Neilson J.A."/>
            <person name="Onodera N.T."/>
            <person name="Poole A.M."/>
            <person name="Pritham E.J."/>
            <person name="Richards T.A."/>
            <person name="Rocap G."/>
            <person name="Roy S.W."/>
            <person name="Sarai C."/>
            <person name="Schaack S."/>
            <person name="Shirato S."/>
            <person name="Slamovits C.H."/>
            <person name="Spencer D.F."/>
            <person name="Suzuki S."/>
            <person name="Worden A.Z."/>
            <person name="Zauner S."/>
            <person name="Barry K."/>
            <person name="Bell C."/>
            <person name="Bharti A.K."/>
            <person name="Crow J.A."/>
            <person name="Grimwood J."/>
            <person name="Kramer R."/>
            <person name="Lindquist E."/>
            <person name="Lucas S."/>
            <person name="Salamov A."/>
            <person name="McFadden G.I."/>
            <person name="Lane C.E."/>
            <person name="Keeling P.J."/>
            <person name="Gray M.W."/>
            <person name="Grigoriev I.V."/>
            <person name="Archibald J.M."/>
        </authorList>
    </citation>
    <scope>NUCLEOTIDE SEQUENCE</scope>
    <source>
        <strain evidence="14">CCMP2712</strain>
    </source>
</reference>
<keyword evidence="5" id="KW-0808">Transferase</keyword>
<evidence type="ECO:0000256" key="9">
    <source>
        <dbReference type="SAM" id="MobiDB-lite"/>
    </source>
</evidence>
<dbReference type="HOGENOM" id="CLU_001721_5_0_1"/>
<dbReference type="PROSITE" id="PS50293">
    <property type="entry name" value="TPR_REGION"/>
    <property type="match status" value="1"/>
</dbReference>
<dbReference type="PROSITE" id="PS50005">
    <property type="entry name" value="TPR"/>
    <property type="match status" value="4"/>
</dbReference>
<dbReference type="Gene3D" id="3.40.50.11380">
    <property type="match status" value="1"/>
</dbReference>
<dbReference type="SUPFAM" id="SSF48452">
    <property type="entry name" value="TPR-like"/>
    <property type="match status" value="1"/>
</dbReference>
<feature type="repeat" description="TPR" evidence="8">
    <location>
        <begin position="296"/>
        <end position="329"/>
    </location>
</feature>
<dbReference type="PANTHER" id="PTHR44366">
    <property type="entry name" value="UDP-N-ACETYLGLUCOSAMINE--PEPTIDE N-ACETYLGLUCOSAMINYLTRANSFERASE 110 KDA SUBUNIT"/>
    <property type="match status" value="1"/>
</dbReference>
<dbReference type="Pfam" id="PF07719">
    <property type="entry name" value="TPR_2"/>
    <property type="match status" value="1"/>
</dbReference>
<keyword evidence="14" id="KW-1185">Reference proteome</keyword>
<proteinExistence type="inferred from homology"/>
<dbReference type="GO" id="GO:0006493">
    <property type="term" value="P:protein O-linked glycosylation"/>
    <property type="evidence" value="ECO:0007669"/>
    <property type="project" value="InterPro"/>
</dbReference>
<evidence type="ECO:0000256" key="1">
    <source>
        <dbReference type="ARBA" id="ARBA00004922"/>
    </source>
</evidence>
<feature type="region of interest" description="Disordered" evidence="9">
    <location>
        <begin position="20"/>
        <end position="47"/>
    </location>
</feature>
<dbReference type="RefSeq" id="XP_005835307.1">
    <property type="nucleotide sequence ID" value="XM_005835250.1"/>
</dbReference>